<dbReference type="PANTHER" id="PTHR41252:SF1">
    <property type="entry name" value="BLR2505 PROTEIN"/>
    <property type="match status" value="1"/>
</dbReference>
<gene>
    <name evidence="2" type="ORF">GCM10022419_055740</name>
</gene>
<protein>
    <submittedName>
        <fullName evidence="2">Nuclear transport factor 2 family protein</fullName>
    </submittedName>
</protein>
<dbReference type="Gene3D" id="3.10.450.50">
    <property type="match status" value="1"/>
</dbReference>
<dbReference type="Proteomes" id="UP001500630">
    <property type="component" value="Unassembled WGS sequence"/>
</dbReference>
<feature type="domain" description="SnoaL-like" evidence="1">
    <location>
        <begin position="6"/>
        <end position="107"/>
    </location>
</feature>
<dbReference type="Pfam" id="PF12680">
    <property type="entry name" value="SnoaL_2"/>
    <property type="match status" value="1"/>
</dbReference>
<dbReference type="InterPro" id="IPR037401">
    <property type="entry name" value="SnoaL-like"/>
</dbReference>
<evidence type="ECO:0000313" key="3">
    <source>
        <dbReference type="Proteomes" id="UP001500630"/>
    </source>
</evidence>
<evidence type="ECO:0000259" key="1">
    <source>
        <dbReference type="Pfam" id="PF12680"/>
    </source>
</evidence>
<name>A0ABP6XIS4_9ACTN</name>
<reference evidence="3" key="1">
    <citation type="journal article" date="2019" name="Int. J. Syst. Evol. Microbiol.">
        <title>The Global Catalogue of Microorganisms (GCM) 10K type strain sequencing project: providing services to taxonomists for standard genome sequencing and annotation.</title>
        <authorList>
            <consortium name="The Broad Institute Genomics Platform"/>
            <consortium name="The Broad Institute Genome Sequencing Center for Infectious Disease"/>
            <person name="Wu L."/>
            <person name="Ma J."/>
        </authorList>
    </citation>
    <scope>NUCLEOTIDE SEQUENCE [LARGE SCALE GENOMIC DNA]</scope>
    <source>
        <strain evidence="3">JCM 17326</strain>
    </source>
</reference>
<dbReference type="PANTHER" id="PTHR41252">
    <property type="entry name" value="BLR2505 PROTEIN"/>
    <property type="match status" value="1"/>
</dbReference>
<dbReference type="EMBL" id="BAABDQ010000012">
    <property type="protein sequence ID" value="GAA3567778.1"/>
    <property type="molecule type" value="Genomic_DNA"/>
</dbReference>
<accession>A0ABP6XIS4</accession>
<dbReference type="InterPro" id="IPR032710">
    <property type="entry name" value="NTF2-like_dom_sf"/>
</dbReference>
<organism evidence="2 3">
    <name type="scientific">Nonomuraea rosea</name>
    <dbReference type="NCBI Taxonomy" id="638574"/>
    <lineage>
        <taxon>Bacteria</taxon>
        <taxon>Bacillati</taxon>
        <taxon>Actinomycetota</taxon>
        <taxon>Actinomycetes</taxon>
        <taxon>Streptosporangiales</taxon>
        <taxon>Streptosporangiaceae</taxon>
        <taxon>Nonomuraea</taxon>
    </lineage>
</organism>
<keyword evidence="3" id="KW-1185">Reference proteome</keyword>
<proteinExistence type="predicted"/>
<dbReference type="SUPFAM" id="SSF54427">
    <property type="entry name" value="NTF2-like"/>
    <property type="match status" value="1"/>
</dbReference>
<sequence>MRDIMSSMAQGRVGPLFDAMAEDVTWRWMGVNQWSRTIEGKQLVVDTLFGGARETLSPSSSSETHYIHGDGDFVVVEHSGYNALADGRRYDNNYCWVFRFQDGLVQEVREYMDTQLVTETFGPDESS</sequence>
<comment type="caution">
    <text evidence="2">The sequence shown here is derived from an EMBL/GenBank/DDBJ whole genome shotgun (WGS) entry which is preliminary data.</text>
</comment>
<evidence type="ECO:0000313" key="2">
    <source>
        <dbReference type="EMBL" id="GAA3567778.1"/>
    </source>
</evidence>